<reference evidence="1" key="1">
    <citation type="submission" date="2022-06" db="EMBL/GenBank/DDBJ databases">
        <title>New cyanobacteria of genus Symplocastrum in benthos of Lake Baikal.</title>
        <authorList>
            <person name="Sorokovikova E."/>
            <person name="Tikhonova I."/>
            <person name="Krasnopeev A."/>
            <person name="Evseev P."/>
            <person name="Gladkikh A."/>
            <person name="Belykh O."/>
        </authorList>
    </citation>
    <scope>NUCLEOTIDE SEQUENCE</scope>
    <source>
        <strain evidence="1">BBK-W-15</strain>
    </source>
</reference>
<dbReference type="AlphaFoldDB" id="A0AAE3KMP7"/>
<evidence type="ECO:0000313" key="2">
    <source>
        <dbReference type="Proteomes" id="UP001204953"/>
    </source>
</evidence>
<dbReference type="EMBL" id="JAMZMM010000088">
    <property type="protein sequence ID" value="MCP2729016.1"/>
    <property type="molecule type" value="Genomic_DNA"/>
</dbReference>
<name>A0AAE3KMP7_9CYAN</name>
<sequence>MRKYIFLILSILIFAVLQSGDLNKKTVAIESKIMDSDQTFEIIVSIPWGDKVQQLKPQLLNYPNFGEMLPEQQRKIYAPLHIKLDSEEGIHVLNDENRDIQDGENIFITHFTPSGNLNGKTPIPKNQPRMENRIIIDFVVDRELNSYLLEKFNLDNVEYNRLTKLNVAGEIIWQRIGNYSSDVNNFDELKGEFNKLLIDRQSNLYLTSTNHPKLIAQIQPQSGSVSKLHSLMNGSNKVFINGKGTILSAVYFPDQNKRGLSAFNPASGEEKTTVGNDELYGLLLYPFGVDNQLNCYVYQLADDTNLPAIVQISLEGQVIRREIIKDLLVRSDDNTVFTHYIHNNTLEISGYYPDGKVKKWSVQLPNNYSSNETSNYKLIKVDEENKFYIFTGDHPGYLGKLLIFSEEGTLEKEIYPPPNLLSLESSLQSSIYWQVDSEGRIYVPITDPLGFKVVRLKF</sequence>
<dbReference type="Proteomes" id="UP001204953">
    <property type="component" value="Unassembled WGS sequence"/>
</dbReference>
<keyword evidence="2" id="KW-1185">Reference proteome</keyword>
<dbReference type="RefSeq" id="WP_254011806.1">
    <property type="nucleotide sequence ID" value="NZ_JAMZMM010000088.1"/>
</dbReference>
<organism evidence="1 2">
    <name type="scientific">Limnofasciculus baicalensis BBK-W-15</name>
    <dbReference type="NCBI Taxonomy" id="2699891"/>
    <lineage>
        <taxon>Bacteria</taxon>
        <taxon>Bacillati</taxon>
        <taxon>Cyanobacteriota</taxon>
        <taxon>Cyanophyceae</taxon>
        <taxon>Coleofasciculales</taxon>
        <taxon>Coleofasciculaceae</taxon>
        <taxon>Limnofasciculus</taxon>
        <taxon>Limnofasciculus baicalensis</taxon>
    </lineage>
</organism>
<evidence type="ECO:0000313" key="1">
    <source>
        <dbReference type="EMBL" id="MCP2729016.1"/>
    </source>
</evidence>
<comment type="caution">
    <text evidence="1">The sequence shown here is derived from an EMBL/GenBank/DDBJ whole genome shotgun (WGS) entry which is preliminary data.</text>
</comment>
<dbReference type="SUPFAM" id="SSF69304">
    <property type="entry name" value="Tricorn protease N-terminal domain"/>
    <property type="match status" value="1"/>
</dbReference>
<protein>
    <submittedName>
        <fullName evidence="1">Uncharacterized protein</fullName>
    </submittedName>
</protein>
<accession>A0AAE3KMP7</accession>
<gene>
    <name evidence="1" type="ORF">NJ959_11165</name>
</gene>
<proteinExistence type="predicted"/>